<name>A0A0K2CZN5_9CAUD</name>
<keyword evidence="1" id="KW-1133">Transmembrane helix</keyword>
<dbReference type="KEGG" id="vg:26633215"/>
<evidence type="ECO:0000313" key="2">
    <source>
        <dbReference type="EMBL" id="ALA13004.1"/>
    </source>
</evidence>
<dbReference type="EMBL" id="KT224359">
    <property type="protein sequence ID" value="ALA13004.1"/>
    <property type="molecule type" value="Genomic_DNA"/>
</dbReference>
<keyword evidence="1" id="KW-0472">Membrane</keyword>
<dbReference type="Proteomes" id="UP000204602">
    <property type="component" value="Segment"/>
</dbReference>
<dbReference type="RefSeq" id="YP_009206932.1">
    <property type="nucleotide sequence ID" value="NC_028890.1"/>
</dbReference>
<gene>
    <name evidence="2" type="ORF">TSARBOMBA_117</name>
</gene>
<reference evidence="2 3" key="1">
    <citation type="journal article" date="2015" name="Genome Announc.">
        <title>Complete Genome Sequence of Bacillus cereus Group Phage TsarBomba.</title>
        <authorList>
            <person name="Erill I."/>
            <person name="Caruso S.M."/>
        </authorList>
    </citation>
    <scope>NUCLEOTIDE SEQUENCE [LARGE SCALE GENOMIC DNA]</scope>
</reference>
<evidence type="ECO:0000313" key="3">
    <source>
        <dbReference type="Proteomes" id="UP000204602"/>
    </source>
</evidence>
<feature type="transmembrane region" description="Helical" evidence="1">
    <location>
        <begin position="21"/>
        <end position="42"/>
    </location>
</feature>
<keyword evidence="1" id="KW-0812">Transmembrane</keyword>
<proteinExistence type="predicted"/>
<dbReference type="OrthoDB" id="27838at10239"/>
<evidence type="ECO:0000256" key="1">
    <source>
        <dbReference type="SAM" id="Phobius"/>
    </source>
</evidence>
<dbReference type="GeneID" id="26633215"/>
<keyword evidence="3" id="KW-1185">Reference proteome</keyword>
<organism evidence="2 3">
    <name type="scientific">Bacillus phage TsarBomba</name>
    <dbReference type="NCBI Taxonomy" id="1690456"/>
    <lineage>
        <taxon>Viruses</taxon>
        <taxon>Duplodnaviria</taxon>
        <taxon>Heunggongvirae</taxon>
        <taxon>Uroviricota</taxon>
        <taxon>Caudoviricetes</taxon>
        <taxon>Herelleviridae</taxon>
        <taxon>Bastillevirinae</taxon>
        <taxon>Tsarbombavirus</taxon>
        <taxon>Tsarbombavirus tsarbomba</taxon>
    </lineage>
</organism>
<accession>A0A0K2CZN5</accession>
<sequence length="48" mass="5905">MVNLRVRDFYQRQNYDKFWHFLFGVVMCTFVLLPMAFILRLFDKITGN</sequence>
<protein>
    <submittedName>
        <fullName evidence="2">Uncharacterized protein</fullName>
    </submittedName>
</protein>